<gene>
    <name evidence="2" type="ORF">PR048_010002</name>
</gene>
<accession>A0ABQ9I1H6</accession>
<protein>
    <submittedName>
        <fullName evidence="2">Uncharacterized protein</fullName>
    </submittedName>
</protein>
<evidence type="ECO:0000256" key="1">
    <source>
        <dbReference type="SAM" id="MobiDB-lite"/>
    </source>
</evidence>
<feature type="compositionally biased region" description="Basic and acidic residues" evidence="1">
    <location>
        <begin position="1"/>
        <end position="13"/>
    </location>
</feature>
<proteinExistence type="predicted"/>
<name>A0ABQ9I1H6_9NEOP</name>
<dbReference type="EMBL" id="JARBHB010000003">
    <property type="protein sequence ID" value="KAJ8890493.1"/>
    <property type="molecule type" value="Genomic_DNA"/>
</dbReference>
<organism evidence="2 3">
    <name type="scientific">Dryococelus australis</name>
    <dbReference type="NCBI Taxonomy" id="614101"/>
    <lineage>
        <taxon>Eukaryota</taxon>
        <taxon>Metazoa</taxon>
        <taxon>Ecdysozoa</taxon>
        <taxon>Arthropoda</taxon>
        <taxon>Hexapoda</taxon>
        <taxon>Insecta</taxon>
        <taxon>Pterygota</taxon>
        <taxon>Neoptera</taxon>
        <taxon>Polyneoptera</taxon>
        <taxon>Phasmatodea</taxon>
        <taxon>Verophasmatodea</taxon>
        <taxon>Anareolatae</taxon>
        <taxon>Phasmatidae</taxon>
        <taxon>Eurycanthinae</taxon>
        <taxon>Dryococelus</taxon>
    </lineage>
</organism>
<evidence type="ECO:0000313" key="2">
    <source>
        <dbReference type="EMBL" id="KAJ8890493.1"/>
    </source>
</evidence>
<comment type="caution">
    <text evidence="2">The sequence shown here is derived from an EMBL/GenBank/DDBJ whole genome shotgun (WGS) entry which is preliminary data.</text>
</comment>
<reference evidence="2 3" key="1">
    <citation type="submission" date="2023-02" db="EMBL/GenBank/DDBJ databases">
        <title>LHISI_Scaffold_Assembly.</title>
        <authorList>
            <person name="Stuart O.P."/>
            <person name="Cleave R."/>
            <person name="Magrath M.J.L."/>
            <person name="Mikheyev A.S."/>
        </authorList>
    </citation>
    <scope>NUCLEOTIDE SEQUENCE [LARGE SCALE GENOMIC DNA]</scope>
    <source>
        <strain evidence="2">Daus_M_001</strain>
        <tissue evidence="2">Leg muscle</tissue>
    </source>
</reference>
<sequence>MKAYDIPHLKKFQDNPPQQRKAKRGNCQCQMLLQDTDPTKNCHLTKKPDVLTAGVIHCMTVRDPTWQMQQSIILPPTDVQATVLTCPYPRHRQVLQTREAVGQMLRQWGLCREIDN</sequence>
<dbReference type="Proteomes" id="UP001159363">
    <property type="component" value="Chromosome 3"/>
</dbReference>
<keyword evidence="3" id="KW-1185">Reference proteome</keyword>
<feature type="region of interest" description="Disordered" evidence="1">
    <location>
        <begin position="1"/>
        <end position="23"/>
    </location>
</feature>
<evidence type="ECO:0000313" key="3">
    <source>
        <dbReference type="Proteomes" id="UP001159363"/>
    </source>
</evidence>